<keyword evidence="4 6" id="KW-0238">DNA-binding</keyword>
<dbReference type="AlphaFoldDB" id="A0A6A4JR56"/>
<dbReference type="PROSITE" id="PS40000">
    <property type="entry name" value="DM_1"/>
    <property type="match status" value="1"/>
</dbReference>
<comment type="similarity">
    <text evidence="1">Belongs to the DMRT family.</text>
</comment>
<dbReference type="GO" id="GO:0007548">
    <property type="term" value="P:sex differentiation"/>
    <property type="evidence" value="ECO:0007669"/>
    <property type="project" value="TreeGrafter"/>
</dbReference>
<accession>A0A6A4JR56</accession>
<feature type="compositionally biased region" description="Basic and acidic residues" evidence="7">
    <location>
        <begin position="164"/>
        <end position="176"/>
    </location>
</feature>
<dbReference type="InterPro" id="IPR005173">
    <property type="entry name" value="DMA"/>
</dbReference>
<dbReference type="GO" id="GO:0005634">
    <property type="term" value="C:nucleus"/>
    <property type="evidence" value="ECO:0007669"/>
    <property type="project" value="UniProtKB-SubCell"/>
</dbReference>
<keyword evidence="2 6" id="KW-0479">Metal-binding</keyword>
<dbReference type="GO" id="GO:0000981">
    <property type="term" value="F:DNA-binding transcription factor activity, RNA polymerase II-specific"/>
    <property type="evidence" value="ECO:0007669"/>
    <property type="project" value="TreeGrafter"/>
</dbReference>
<dbReference type="GO" id="GO:0000978">
    <property type="term" value="F:RNA polymerase II cis-regulatory region sequence-specific DNA binding"/>
    <property type="evidence" value="ECO:0007669"/>
    <property type="project" value="TreeGrafter"/>
</dbReference>
<evidence type="ECO:0000256" key="2">
    <source>
        <dbReference type="ARBA" id="ARBA00022723"/>
    </source>
</evidence>
<evidence type="ECO:0000256" key="3">
    <source>
        <dbReference type="ARBA" id="ARBA00022833"/>
    </source>
</evidence>
<dbReference type="InterPro" id="IPR001275">
    <property type="entry name" value="DM_DNA-bd"/>
</dbReference>
<dbReference type="Gene3D" id="4.10.1040.10">
    <property type="entry name" value="DM DNA-binding domain"/>
    <property type="match status" value="1"/>
</dbReference>
<dbReference type="Pfam" id="PF00751">
    <property type="entry name" value="DM"/>
    <property type="match status" value="1"/>
</dbReference>
<comment type="caution">
    <text evidence="8">The sequence shown here is derived from an EMBL/GenBank/DDBJ whole genome shotgun (WGS) entry which is preliminary data.</text>
</comment>
<gene>
    <name evidence="8" type="ORF">GE061_015281</name>
</gene>
<feature type="region of interest" description="Disordered" evidence="7">
    <location>
        <begin position="164"/>
        <end position="191"/>
    </location>
</feature>
<dbReference type="Proteomes" id="UP000466442">
    <property type="component" value="Unassembled WGS sequence"/>
</dbReference>
<dbReference type="Pfam" id="PF03474">
    <property type="entry name" value="DMA"/>
    <property type="match status" value="1"/>
</dbReference>
<evidence type="ECO:0000313" key="9">
    <source>
        <dbReference type="Proteomes" id="UP000466442"/>
    </source>
</evidence>
<dbReference type="GO" id="GO:0046872">
    <property type="term" value="F:metal ion binding"/>
    <property type="evidence" value="ECO:0007669"/>
    <property type="project" value="UniProtKB-KW"/>
</dbReference>
<dbReference type="OrthoDB" id="6162476at2759"/>
<name>A0A6A4JR56_APOLU</name>
<keyword evidence="9" id="KW-1185">Reference proteome</keyword>
<dbReference type="PROSITE" id="PS50809">
    <property type="entry name" value="DM_2"/>
    <property type="match status" value="1"/>
</dbReference>
<dbReference type="PANTHER" id="PTHR12322">
    <property type="entry name" value="DOUBLESEX AND MAB-3 RELATED TRANSCRIPTION FACTOR DMRT"/>
    <property type="match status" value="1"/>
</dbReference>
<dbReference type="InterPro" id="IPR036407">
    <property type="entry name" value="DM_DNA-bd_sf"/>
</dbReference>
<evidence type="ECO:0000256" key="6">
    <source>
        <dbReference type="PROSITE-ProRule" id="PRU00070"/>
    </source>
</evidence>
<protein>
    <submittedName>
        <fullName evidence="8">Uncharacterized protein</fullName>
    </submittedName>
</protein>
<dbReference type="SMART" id="SM00301">
    <property type="entry name" value="DM"/>
    <property type="match status" value="1"/>
</dbReference>
<keyword evidence="3 6" id="KW-0862">Zinc</keyword>
<dbReference type="FunFam" id="4.10.1040.10:FF:000001">
    <property type="entry name" value="doublesex- and mab-3-related transcription factor 1"/>
    <property type="match status" value="1"/>
</dbReference>
<evidence type="ECO:0000256" key="7">
    <source>
        <dbReference type="SAM" id="MobiDB-lite"/>
    </source>
</evidence>
<comment type="subcellular location">
    <subcellularLocation>
        <location evidence="6">Nucleus</location>
    </subcellularLocation>
</comment>
<evidence type="ECO:0000256" key="4">
    <source>
        <dbReference type="ARBA" id="ARBA00023125"/>
    </source>
</evidence>
<dbReference type="SUPFAM" id="SSF82927">
    <property type="entry name" value="Cysteine-rich DNA binding domain, (DM domain)"/>
    <property type="match status" value="1"/>
</dbReference>
<feature type="DNA-binding region" description="DM" evidence="6">
    <location>
        <begin position="14"/>
        <end position="61"/>
    </location>
</feature>
<proteinExistence type="inferred from homology"/>
<evidence type="ECO:0000256" key="1">
    <source>
        <dbReference type="ARBA" id="ARBA00006834"/>
    </source>
</evidence>
<dbReference type="EMBL" id="WIXP02000006">
    <property type="protein sequence ID" value="KAF6209533.1"/>
    <property type="molecule type" value="Genomic_DNA"/>
</dbReference>
<dbReference type="InterPro" id="IPR026607">
    <property type="entry name" value="DMRT"/>
</dbReference>
<dbReference type="PANTHER" id="PTHR12322:SF53">
    <property type="entry name" value="DOUBLESEX-MAB RELATED 11E"/>
    <property type="match status" value="1"/>
</dbReference>
<sequence length="239" mass="26730">MSGEEERGARKPKCARCRNHGYIAWLKGHKKDCPFAACDCTKCGLIAERQRVMAKQVALKRQQAAEDNLALNLNQAVTGKRFRYLPPGPIVSSLPISVKPDVVECPSTNAEDDREKSMKRRANLELLMKLCPDRKRSVLELVFSRCDEELMSAIEICLTSLKDRQQGSESPEERHSAFSPPAAHQASRPPLPPPPSHFFNPCISPYPSCPFYAAPTFSINSVLLPPPHDLFCEQCNKKD</sequence>
<reference evidence="8" key="1">
    <citation type="journal article" date="2021" name="Mol. Ecol. Resour.">
        <title>Apolygus lucorum genome provides insights into omnivorousness and mesophyll feeding.</title>
        <authorList>
            <person name="Liu Y."/>
            <person name="Liu H."/>
            <person name="Wang H."/>
            <person name="Huang T."/>
            <person name="Liu B."/>
            <person name="Yang B."/>
            <person name="Yin L."/>
            <person name="Li B."/>
            <person name="Zhang Y."/>
            <person name="Zhang S."/>
            <person name="Jiang F."/>
            <person name="Zhang X."/>
            <person name="Ren Y."/>
            <person name="Wang B."/>
            <person name="Wang S."/>
            <person name="Lu Y."/>
            <person name="Wu K."/>
            <person name="Fan W."/>
            <person name="Wang G."/>
        </authorList>
    </citation>
    <scope>NUCLEOTIDE SEQUENCE</scope>
    <source>
        <strain evidence="8">12Hb</strain>
    </source>
</reference>
<keyword evidence="5 6" id="KW-0539">Nucleus</keyword>
<evidence type="ECO:0000256" key="5">
    <source>
        <dbReference type="ARBA" id="ARBA00023242"/>
    </source>
</evidence>
<evidence type="ECO:0000313" key="8">
    <source>
        <dbReference type="EMBL" id="KAF6209533.1"/>
    </source>
</evidence>
<organism evidence="8 9">
    <name type="scientific">Apolygus lucorum</name>
    <name type="common">Small green plant bug</name>
    <name type="synonym">Lygocoris lucorum</name>
    <dbReference type="NCBI Taxonomy" id="248454"/>
    <lineage>
        <taxon>Eukaryota</taxon>
        <taxon>Metazoa</taxon>
        <taxon>Ecdysozoa</taxon>
        <taxon>Arthropoda</taxon>
        <taxon>Hexapoda</taxon>
        <taxon>Insecta</taxon>
        <taxon>Pterygota</taxon>
        <taxon>Neoptera</taxon>
        <taxon>Paraneoptera</taxon>
        <taxon>Hemiptera</taxon>
        <taxon>Heteroptera</taxon>
        <taxon>Panheteroptera</taxon>
        <taxon>Cimicomorpha</taxon>
        <taxon>Miridae</taxon>
        <taxon>Mirini</taxon>
        <taxon>Apolygus</taxon>
    </lineage>
</organism>